<gene>
    <name evidence="1" type="ORF">GEV01_19345</name>
</gene>
<dbReference type="Proteomes" id="UP000444318">
    <property type="component" value="Unassembled WGS sequence"/>
</dbReference>
<proteinExistence type="predicted"/>
<accession>A0A843SN13</accession>
<dbReference type="EMBL" id="WHUF01000005">
    <property type="protein sequence ID" value="MQA21676.1"/>
    <property type="molecule type" value="Genomic_DNA"/>
</dbReference>
<name>A0A843SN13_9BURK</name>
<evidence type="ECO:0000313" key="2">
    <source>
        <dbReference type="Proteomes" id="UP000444318"/>
    </source>
</evidence>
<comment type="caution">
    <text evidence="1">The sequence shown here is derived from an EMBL/GenBank/DDBJ whole genome shotgun (WGS) entry which is preliminary data.</text>
</comment>
<evidence type="ECO:0000313" key="1">
    <source>
        <dbReference type="EMBL" id="MQA21676.1"/>
    </source>
</evidence>
<dbReference type="InterPro" id="IPR035225">
    <property type="entry name" value="DUF5338"/>
</dbReference>
<keyword evidence="2" id="KW-1185">Reference proteome</keyword>
<protein>
    <submittedName>
        <fullName evidence="1">TraK</fullName>
    </submittedName>
</protein>
<dbReference type="Pfam" id="PF17273">
    <property type="entry name" value="DUF5338"/>
    <property type="match status" value="1"/>
</dbReference>
<sequence>MGKSYPDQLGAWVKRREAAMRDHNLVAFLAVRDDVRAALDAGYAAKTIWSNLREAKRIELSYGGFLRYVHKFLDEPAKAGNKQAKGAVSSPTVKPTKPAGFVFNSAPKKEELL</sequence>
<reference evidence="1 2" key="1">
    <citation type="submission" date="2019-10" db="EMBL/GenBank/DDBJ databases">
        <title>Two novel species isolated from a subtropical stream in China.</title>
        <authorList>
            <person name="Lu H."/>
        </authorList>
    </citation>
    <scope>NUCLEOTIDE SEQUENCE [LARGE SCALE GENOMIC DNA]</scope>
    <source>
        <strain evidence="1 2">FT103W</strain>
    </source>
</reference>
<dbReference type="AlphaFoldDB" id="A0A843SN13"/>
<organism evidence="1 2">
    <name type="scientific">Rugamonas rivuli</name>
    <dbReference type="NCBI Taxonomy" id="2743358"/>
    <lineage>
        <taxon>Bacteria</taxon>
        <taxon>Pseudomonadati</taxon>
        <taxon>Pseudomonadota</taxon>
        <taxon>Betaproteobacteria</taxon>
        <taxon>Burkholderiales</taxon>
        <taxon>Oxalobacteraceae</taxon>
        <taxon>Telluria group</taxon>
        <taxon>Rugamonas</taxon>
    </lineage>
</organism>